<proteinExistence type="predicted"/>
<protein>
    <submittedName>
        <fullName evidence="1">Uncharacterized protein</fullName>
    </submittedName>
</protein>
<name>A0A7S2VUZ4_9EUKA</name>
<reference evidence="1" key="1">
    <citation type="submission" date="2021-01" db="EMBL/GenBank/DDBJ databases">
        <authorList>
            <person name="Corre E."/>
            <person name="Pelletier E."/>
            <person name="Niang G."/>
            <person name="Scheremetjew M."/>
            <person name="Finn R."/>
            <person name="Kale V."/>
            <person name="Holt S."/>
            <person name="Cochrane G."/>
            <person name="Meng A."/>
            <person name="Brown T."/>
            <person name="Cohen L."/>
        </authorList>
    </citation>
    <scope>NUCLEOTIDE SEQUENCE</scope>
    <source>
        <strain evidence="1">BC52</strain>
    </source>
</reference>
<dbReference type="EMBL" id="HBHC01001517">
    <property type="protein sequence ID" value="CAD9651040.1"/>
    <property type="molecule type" value="Transcribed_RNA"/>
</dbReference>
<dbReference type="InterPro" id="IPR029063">
    <property type="entry name" value="SAM-dependent_MTases_sf"/>
</dbReference>
<dbReference type="Gene3D" id="3.40.50.150">
    <property type="entry name" value="Vaccinia Virus protein VP39"/>
    <property type="match status" value="1"/>
</dbReference>
<organism evidence="1">
    <name type="scientific">Norrisiella sphaerica</name>
    <dbReference type="NCBI Taxonomy" id="552664"/>
    <lineage>
        <taxon>Eukaryota</taxon>
        <taxon>Sar</taxon>
        <taxon>Rhizaria</taxon>
        <taxon>Cercozoa</taxon>
        <taxon>Chlorarachniophyceae</taxon>
        <taxon>Norrisiella</taxon>
    </lineage>
</organism>
<dbReference type="AlphaFoldDB" id="A0A7S2VUZ4"/>
<sequence length="183" mass="21434">MANHKPKSYFEWGAGGSTRWIAAWASEKAISVDNFKPWCDKVLRDPVVKCMTEEGIFSQGCITPKDAQTGWGKMQHSDDNEKVSKAFINSIDTYNHSRYDTILVDGRFRQACALKALHYMDENSILLFHDFWSRWEKYDFVLEYFNPIGRSRTIGVLRRKPDEELPSDWKEAYLRYSTLQFQN</sequence>
<accession>A0A7S2VUZ4</accession>
<gene>
    <name evidence="1" type="ORF">NSPH01132_LOCUS896</name>
</gene>
<evidence type="ECO:0000313" key="1">
    <source>
        <dbReference type="EMBL" id="CAD9651040.1"/>
    </source>
</evidence>